<evidence type="ECO:0000313" key="1">
    <source>
        <dbReference type="EMBL" id="MEL3971077.1"/>
    </source>
</evidence>
<dbReference type="RefSeq" id="WP_341979940.1">
    <property type="nucleotide sequence ID" value="NZ_JBBYAF010000003.1"/>
</dbReference>
<proteinExistence type="predicted"/>
<gene>
    <name evidence="1" type="ORF">AAEO50_02200</name>
</gene>
<comment type="caution">
    <text evidence="1">The sequence shown here is derived from an EMBL/GenBank/DDBJ whole genome shotgun (WGS) entry which is preliminary data.</text>
</comment>
<dbReference type="Proteomes" id="UP001389717">
    <property type="component" value="Unassembled WGS sequence"/>
</dbReference>
<organism evidence="1 2">
    <name type="scientific">Rossellomorea oryzaecorticis</name>
    <dbReference type="NCBI Taxonomy" id="1396505"/>
    <lineage>
        <taxon>Bacteria</taxon>
        <taxon>Bacillati</taxon>
        <taxon>Bacillota</taxon>
        <taxon>Bacilli</taxon>
        <taxon>Bacillales</taxon>
        <taxon>Bacillaceae</taxon>
        <taxon>Rossellomorea</taxon>
    </lineage>
</organism>
<keyword evidence="2" id="KW-1185">Reference proteome</keyword>
<accession>A0ABU9K6F1</accession>
<dbReference type="InterPro" id="IPR029068">
    <property type="entry name" value="Glyas_Bleomycin-R_OHBP_Dase"/>
</dbReference>
<evidence type="ECO:0008006" key="3">
    <source>
        <dbReference type="Google" id="ProtNLM"/>
    </source>
</evidence>
<dbReference type="SUPFAM" id="SSF54593">
    <property type="entry name" value="Glyoxalase/Bleomycin resistance protein/Dihydroxybiphenyl dioxygenase"/>
    <property type="match status" value="1"/>
</dbReference>
<dbReference type="Gene3D" id="3.10.180.10">
    <property type="entry name" value="2,3-Dihydroxybiphenyl 1,2-Dioxygenase, domain 1"/>
    <property type="match status" value="1"/>
</dbReference>
<sequence>MKLFHYHYWTHKVKEMEHFYQQLGFQTVLRVGRLDGEMQTFNPPLTWDDFKGKEIAFRIIEMVKGQTNVTFGQGKRDRFDHIGVLVNEDEYRRVVGRAAELDWAVNEGERRTFIATPWKFRIELQRRSDVVAEEQHTVIRQMKIDVPFNEHPGLVAQLLHLDVLHEEDSHVKVGNDEWSIVFNKEDDVRLQAVYFTDDGVNEVDPVGVRLN</sequence>
<protein>
    <recommendedName>
        <fullName evidence="3">VOC domain-containing protein</fullName>
    </recommendedName>
</protein>
<reference evidence="1 2" key="1">
    <citation type="submission" date="2024-04" db="EMBL/GenBank/DDBJ databases">
        <title>Bacillus oryzaecorticis sp. nov., a moderately halophilic bacterium isolated from rice husks.</title>
        <authorList>
            <person name="Zhu H.-S."/>
        </authorList>
    </citation>
    <scope>NUCLEOTIDE SEQUENCE [LARGE SCALE GENOMIC DNA]</scope>
    <source>
        <strain evidence="1 2">ZC255</strain>
    </source>
</reference>
<evidence type="ECO:0000313" key="2">
    <source>
        <dbReference type="Proteomes" id="UP001389717"/>
    </source>
</evidence>
<name>A0ABU9K6F1_9BACI</name>
<dbReference type="EMBL" id="JBBYAF010000003">
    <property type="protein sequence ID" value="MEL3971077.1"/>
    <property type="molecule type" value="Genomic_DNA"/>
</dbReference>